<dbReference type="InterPro" id="IPR011063">
    <property type="entry name" value="TilS/TtcA_N"/>
</dbReference>
<dbReference type="GeneID" id="5230945"/>
<dbReference type="InterPro" id="IPR012795">
    <property type="entry name" value="tRNA_Ile_lys_synt_N"/>
</dbReference>
<protein>
    <recommendedName>
        <fullName evidence="1">tRNA(Ile)-lysidine synthetase</fullName>
        <ecNumber evidence="1">6.3.4.19</ecNumber>
    </recommendedName>
</protein>
<dbReference type="VEuPathDB" id="FungiDB:LELG_04833"/>
<evidence type="ECO:0000313" key="10">
    <source>
        <dbReference type="Proteomes" id="UP000001996"/>
    </source>
</evidence>
<dbReference type="OrthoDB" id="434144at2759"/>
<feature type="compositionally biased region" description="Basic and acidic residues" evidence="7">
    <location>
        <begin position="236"/>
        <end position="251"/>
    </location>
</feature>
<sequence length="523" mass="60272">MTIKVEKFGEVLRRVFGSLENVPTKVGIGLSGGPDSMLLSWLLKTTNEQLMNNRLKIHAITIDHSFRAGSKVEAQKLTPTMNNWGIKHSIKSLDYGDADPKLFTNFEEIARIKRFEALNDLCCEQRIPFLFLGHHKDDQVETFVQRLQGNSSIYGLAGTRQVSPLPSSRDLPPLETKDGQVFLVRPLLDFYKDDIVKTCELHNIPYVIDPTNKNPKLTRRNFLRQVFGVTLPHMLNKHENGNNKSTSRHDTPNPPPPTTFPYANIMKEELAAAHNECVSLVETFEDKANLLHQILVRNGHLKKEPAIGKLSVELPRELLLNPNNIVTSRFFYQILYPYCTLNHYHWAYAKLERLVLPRMEAFVRAGNLGSKKFSLMNFIFHVTYNALSPTVFIEITHAPHSRCELQKYRWQQSVMNGAWSKWRLFGKRYWLSFKCNTPHEKMDIEVVPYDHKSMKTLIDESLRDSIDSFKFNTSLNTLPVVFFDGTIVSFPTLGYESHTLQLRWKIKENRFGYNSAFLSSIKS</sequence>
<dbReference type="GO" id="GO:0008033">
    <property type="term" value="P:tRNA processing"/>
    <property type="evidence" value="ECO:0007669"/>
    <property type="project" value="UniProtKB-KW"/>
</dbReference>
<evidence type="ECO:0000313" key="9">
    <source>
        <dbReference type="EMBL" id="EDK46652.1"/>
    </source>
</evidence>
<gene>
    <name evidence="9" type="ORF">LELG_04833</name>
</gene>
<dbReference type="NCBIfam" id="TIGR02432">
    <property type="entry name" value="lysidine_TilS_N"/>
    <property type="match status" value="1"/>
</dbReference>
<dbReference type="eggNOG" id="ENOG502QQNE">
    <property type="taxonomic scope" value="Eukaryota"/>
</dbReference>
<feature type="domain" description="tRNA(Ile)-lysidine/2-thiocytidine synthase N-terminal" evidence="8">
    <location>
        <begin position="26"/>
        <end position="225"/>
    </location>
</feature>
<dbReference type="STRING" id="379508.A5E5E4"/>
<proteinExistence type="inferred from homology"/>
<evidence type="ECO:0000256" key="2">
    <source>
        <dbReference type="ARBA" id="ARBA00022598"/>
    </source>
</evidence>
<evidence type="ECO:0000256" key="4">
    <source>
        <dbReference type="ARBA" id="ARBA00022741"/>
    </source>
</evidence>
<organism evidence="9 10">
    <name type="scientific">Lodderomyces elongisporus (strain ATCC 11503 / CBS 2605 / JCM 1781 / NBRC 1676 / NRRL YB-4239)</name>
    <name type="common">Yeast</name>
    <name type="synonym">Saccharomyces elongisporus</name>
    <dbReference type="NCBI Taxonomy" id="379508"/>
    <lineage>
        <taxon>Eukaryota</taxon>
        <taxon>Fungi</taxon>
        <taxon>Dikarya</taxon>
        <taxon>Ascomycota</taxon>
        <taxon>Saccharomycotina</taxon>
        <taxon>Pichiomycetes</taxon>
        <taxon>Debaryomycetaceae</taxon>
        <taxon>Candida/Lodderomyces clade</taxon>
        <taxon>Lodderomyces</taxon>
    </lineage>
</organism>
<keyword evidence="2" id="KW-0436">Ligase</keyword>
<dbReference type="PANTHER" id="PTHR43033">
    <property type="entry name" value="TRNA(ILE)-LYSIDINE SYNTHASE-RELATED"/>
    <property type="match status" value="1"/>
</dbReference>
<evidence type="ECO:0000256" key="7">
    <source>
        <dbReference type="SAM" id="MobiDB-lite"/>
    </source>
</evidence>
<name>A5E5E4_LODEL</name>
<keyword evidence="5" id="KW-0067">ATP-binding</keyword>
<dbReference type="AlphaFoldDB" id="A5E5E4"/>
<keyword evidence="3" id="KW-0819">tRNA processing</keyword>
<dbReference type="CDD" id="cd01992">
    <property type="entry name" value="TilS_N"/>
    <property type="match status" value="1"/>
</dbReference>
<evidence type="ECO:0000256" key="1">
    <source>
        <dbReference type="ARBA" id="ARBA00013267"/>
    </source>
</evidence>
<dbReference type="InParanoid" id="A5E5E4"/>
<feature type="region of interest" description="Disordered" evidence="7">
    <location>
        <begin position="234"/>
        <end position="258"/>
    </location>
</feature>
<dbReference type="GO" id="GO:0032267">
    <property type="term" value="F:tRNA(Ile)-lysidine synthase activity"/>
    <property type="evidence" value="ECO:0007669"/>
    <property type="project" value="UniProtKB-EC"/>
</dbReference>
<dbReference type="KEGG" id="lel:PVL30_005561"/>
<dbReference type="SUPFAM" id="SSF52402">
    <property type="entry name" value="Adenine nucleotide alpha hydrolases-like"/>
    <property type="match status" value="1"/>
</dbReference>
<dbReference type="Proteomes" id="UP000001996">
    <property type="component" value="Unassembled WGS sequence"/>
</dbReference>
<evidence type="ECO:0000256" key="3">
    <source>
        <dbReference type="ARBA" id="ARBA00022694"/>
    </source>
</evidence>
<evidence type="ECO:0000256" key="6">
    <source>
        <dbReference type="ARBA" id="ARBA00048539"/>
    </source>
</evidence>
<dbReference type="HOGENOM" id="CLU_015599_1_0_1"/>
<reference evidence="9 10" key="1">
    <citation type="journal article" date="2009" name="Nature">
        <title>Evolution of pathogenicity and sexual reproduction in eight Candida genomes.</title>
        <authorList>
            <person name="Butler G."/>
            <person name="Rasmussen M.D."/>
            <person name="Lin M.F."/>
            <person name="Santos M.A."/>
            <person name="Sakthikumar S."/>
            <person name="Munro C.A."/>
            <person name="Rheinbay E."/>
            <person name="Grabherr M."/>
            <person name="Forche A."/>
            <person name="Reedy J.L."/>
            <person name="Agrafioti I."/>
            <person name="Arnaud M.B."/>
            <person name="Bates S."/>
            <person name="Brown A.J."/>
            <person name="Brunke S."/>
            <person name="Costanzo M.C."/>
            <person name="Fitzpatrick D.A."/>
            <person name="de Groot P.W."/>
            <person name="Harris D."/>
            <person name="Hoyer L.L."/>
            <person name="Hube B."/>
            <person name="Klis F.M."/>
            <person name="Kodira C."/>
            <person name="Lennard N."/>
            <person name="Logue M.E."/>
            <person name="Martin R."/>
            <person name="Neiman A.M."/>
            <person name="Nikolaou E."/>
            <person name="Quail M.A."/>
            <person name="Quinn J."/>
            <person name="Santos M.C."/>
            <person name="Schmitzberger F.F."/>
            <person name="Sherlock G."/>
            <person name="Shah P."/>
            <person name="Silverstein K.A."/>
            <person name="Skrzypek M.S."/>
            <person name="Soll D."/>
            <person name="Staggs R."/>
            <person name="Stansfield I."/>
            <person name="Stumpf M.P."/>
            <person name="Sudbery P.E."/>
            <person name="Srikantha T."/>
            <person name="Zeng Q."/>
            <person name="Berman J."/>
            <person name="Berriman M."/>
            <person name="Heitman J."/>
            <person name="Gow N.A."/>
            <person name="Lorenz M.C."/>
            <person name="Birren B.W."/>
            <person name="Kellis M."/>
            <person name="Cuomo C.A."/>
        </authorList>
    </citation>
    <scope>NUCLEOTIDE SEQUENCE [LARGE SCALE GENOMIC DNA]</scope>
    <source>
        <strain evidence="10">ATCC 11503 / BCRC 21390 / CBS 2605 / JCM 1781 / NBRC 1676 / NRRL YB-4239</strain>
    </source>
</reference>
<dbReference type="EC" id="6.3.4.19" evidence="1"/>
<keyword evidence="4" id="KW-0547">Nucleotide-binding</keyword>
<dbReference type="Gene3D" id="3.40.50.620">
    <property type="entry name" value="HUPs"/>
    <property type="match status" value="1"/>
</dbReference>
<dbReference type="PANTHER" id="PTHR43033:SF1">
    <property type="entry name" value="TRNA(ILE)-LYSIDINE SYNTHASE-RELATED"/>
    <property type="match status" value="1"/>
</dbReference>
<dbReference type="GO" id="GO:0005524">
    <property type="term" value="F:ATP binding"/>
    <property type="evidence" value="ECO:0007669"/>
    <property type="project" value="UniProtKB-KW"/>
</dbReference>
<accession>A5E5E4</accession>
<comment type="catalytic activity">
    <reaction evidence="6">
        <text>cytidine(34) in tRNA(Ile2) + L-lysine + ATP = lysidine(34) in tRNA(Ile2) + AMP + diphosphate + H(+)</text>
        <dbReference type="Rhea" id="RHEA:43744"/>
        <dbReference type="Rhea" id="RHEA-COMP:10625"/>
        <dbReference type="Rhea" id="RHEA-COMP:10670"/>
        <dbReference type="ChEBI" id="CHEBI:15378"/>
        <dbReference type="ChEBI" id="CHEBI:30616"/>
        <dbReference type="ChEBI" id="CHEBI:32551"/>
        <dbReference type="ChEBI" id="CHEBI:33019"/>
        <dbReference type="ChEBI" id="CHEBI:82748"/>
        <dbReference type="ChEBI" id="CHEBI:83665"/>
        <dbReference type="ChEBI" id="CHEBI:456215"/>
        <dbReference type="EC" id="6.3.4.19"/>
    </reaction>
</comment>
<evidence type="ECO:0000259" key="8">
    <source>
        <dbReference type="Pfam" id="PF01171"/>
    </source>
</evidence>
<keyword evidence="10" id="KW-1185">Reference proteome</keyword>
<dbReference type="EMBL" id="CH981530">
    <property type="protein sequence ID" value="EDK46652.1"/>
    <property type="molecule type" value="Genomic_DNA"/>
</dbReference>
<dbReference type="InterPro" id="IPR012094">
    <property type="entry name" value="tRNA_Ile_lys_synt"/>
</dbReference>
<evidence type="ECO:0000256" key="5">
    <source>
        <dbReference type="ARBA" id="ARBA00022840"/>
    </source>
</evidence>
<dbReference type="OMA" id="HRYWIRV"/>
<dbReference type="HAMAP" id="MF_01161">
    <property type="entry name" value="tRNA_Ile_lys_synt"/>
    <property type="match status" value="1"/>
</dbReference>
<dbReference type="InterPro" id="IPR014729">
    <property type="entry name" value="Rossmann-like_a/b/a_fold"/>
</dbReference>
<dbReference type="Pfam" id="PF01171">
    <property type="entry name" value="ATP_bind_3"/>
    <property type="match status" value="1"/>
</dbReference>